<reference evidence="1" key="1">
    <citation type="journal article" date="2011" name="PLoS Biol.">
        <title>Gene gain and loss during evolution of obligate parasitism in the white rust pathogen of Arabidopsis thaliana.</title>
        <authorList>
            <person name="Kemen E."/>
            <person name="Gardiner A."/>
            <person name="Schultz-Larsen T."/>
            <person name="Kemen A.C."/>
            <person name="Balmuth A.L."/>
            <person name="Robert-Seilaniantz A."/>
            <person name="Bailey K."/>
            <person name="Holub E."/>
            <person name="Studholme D.J."/>
            <person name="Maclean D."/>
            <person name="Jones J.D."/>
        </authorList>
    </citation>
    <scope>NUCLEOTIDE SEQUENCE</scope>
</reference>
<proteinExistence type="predicted"/>
<protein>
    <submittedName>
        <fullName evidence="1">AlNc14C213G8962 protein</fullName>
    </submittedName>
</protein>
<organism evidence="1">
    <name type="scientific">Albugo laibachii Nc14</name>
    <dbReference type="NCBI Taxonomy" id="890382"/>
    <lineage>
        <taxon>Eukaryota</taxon>
        <taxon>Sar</taxon>
        <taxon>Stramenopiles</taxon>
        <taxon>Oomycota</taxon>
        <taxon>Peronosporomycetes</taxon>
        <taxon>Albuginales</taxon>
        <taxon>Albuginaceae</taxon>
        <taxon>Albugo</taxon>
    </lineage>
</organism>
<dbReference type="AlphaFoldDB" id="F0WRF9"/>
<reference evidence="1" key="2">
    <citation type="submission" date="2011-02" db="EMBL/GenBank/DDBJ databases">
        <authorList>
            <person name="MacLean D."/>
        </authorList>
    </citation>
    <scope>NUCLEOTIDE SEQUENCE</scope>
</reference>
<gene>
    <name evidence="1" type="primary">AlNc14C213G8962</name>
    <name evidence="1" type="ORF">ALNC14_100660</name>
</gene>
<accession>F0WRF9</accession>
<name>F0WRF9_9STRA</name>
<evidence type="ECO:0000313" key="1">
    <source>
        <dbReference type="EMBL" id="CCA23922.1"/>
    </source>
</evidence>
<sequence>MLDGPSELECESEGSRNAFGSATIRLLFRMDKKWEAGRIFESFVKLWSTYCFSFSSHCIPLMGMFVSERNDGEKWDGRLRLDLEGEKELDRRRRRDNWMRWNWAEKRCFYLT</sequence>
<dbReference type="HOGENOM" id="CLU_2150576_0_0_1"/>
<dbReference type="EMBL" id="FR824258">
    <property type="protein sequence ID" value="CCA23922.1"/>
    <property type="molecule type" value="Genomic_DNA"/>
</dbReference>